<dbReference type="GO" id="GO:0051286">
    <property type="term" value="C:cell tip"/>
    <property type="evidence" value="ECO:0007669"/>
    <property type="project" value="TreeGrafter"/>
</dbReference>
<dbReference type="HOGENOM" id="CLU_024078_0_0_1"/>
<feature type="region of interest" description="Disordered" evidence="3">
    <location>
        <begin position="249"/>
        <end position="273"/>
    </location>
</feature>
<dbReference type="eggNOG" id="ENOG502R17J">
    <property type="taxonomic scope" value="Eukaryota"/>
</dbReference>
<dbReference type="GO" id="GO:0030950">
    <property type="term" value="P:establishment or maintenance of actin cytoskeleton polarity"/>
    <property type="evidence" value="ECO:0007669"/>
    <property type="project" value="TreeGrafter"/>
</dbReference>
<feature type="compositionally biased region" description="Low complexity" evidence="3">
    <location>
        <begin position="660"/>
        <end position="678"/>
    </location>
</feature>
<dbReference type="GO" id="GO:1990615">
    <property type="term" value="C:Kelch-containing formin regulatory complex"/>
    <property type="evidence" value="ECO:0007669"/>
    <property type="project" value="EnsemblFungi"/>
</dbReference>
<evidence type="ECO:0000256" key="1">
    <source>
        <dbReference type="ARBA" id="ARBA00022443"/>
    </source>
</evidence>
<feature type="compositionally biased region" description="Polar residues" evidence="3">
    <location>
        <begin position="613"/>
        <end position="633"/>
    </location>
</feature>
<feature type="compositionally biased region" description="Polar residues" evidence="3">
    <location>
        <begin position="374"/>
        <end position="403"/>
    </location>
</feature>
<feature type="compositionally biased region" description="Basic and acidic residues" evidence="3">
    <location>
        <begin position="361"/>
        <end position="372"/>
    </location>
</feature>
<feature type="region of interest" description="Disordered" evidence="3">
    <location>
        <begin position="613"/>
        <end position="637"/>
    </location>
</feature>
<evidence type="ECO:0000259" key="4">
    <source>
        <dbReference type="PROSITE" id="PS50002"/>
    </source>
</evidence>
<dbReference type="Pfam" id="PF00018">
    <property type="entry name" value="SH3_1"/>
    <property type="match status" value="1"/>
</dbReference>
<proteinExistence type="predicted"/>
<reference evidence="5 6" key="1">
    <citation type="journal article" date="2011" name="Proc. Natl. Acad. Sci. U.S.A.">
        <title>Evolutionary erosion of yeast sex chromosomes by mating-type switching accidents.</title>
        <authorList>
            <person name="Gordon J.L."/>
            <person name="Armisen D."/>
            <person name="Proux-Wera E."/>
            <person name="Oheigeartaigh S.S."/>
            <person name="Byrne K.P."/>
            <person name="Wolfe K.H."/>
        </authorList>
    </citation>
    <scope>NUCLEOTIDE SEQUENCE [LARGE SCALE GENOMIC DNA]</scope>
    <source>
        <strain evidence="6">ATCC 76901 / BCRC 22586 / CBS 4309 / NBRC 1992 / NRRL Y-12630</strain>
    </source>
</reference>
<dbReference type="Proteomes" id="UP000001640">
    <property type="component" value="Chromosome 5"/>
</dbReference>
<dbReference type="GO" id="GO:0008104">
    <property type="term" value="P:intracellular protein localization"/>
    <property type="evidence" value="ECO:0007669"/>
    <property type="project" value="TreeGrafter"/>
</dbReference>
<dbReference type="SUPFAM" id="SSF50044">
    <property type="entry name" value="SH3-domain"/>
    <property type="match status" value="1"/>
</dbReference>
<dbReference type="GO" id="GO:0006355">
    <property type="term" value="P:regulation of DNA-templated transcription"/>
    <property type="evidence" value="ECO:0007669"/>
    <property type="project" value="EnsemblFungi"/>
</dbReference>
<dbReference type="GO" id="GO:0090337">
    <property type="term" value="P:regulation of formin-nucleated actin cable assembly"/>
    <property type="evidence" value="ECO:0007669"/>
    <property type="project" value="EnsemblFungi"/>
</dbReference>
<dbReference type="GO" id="GO:1905047">
    <property type="term" value="P:mitotic spindle pole body organization"/>
    <property type="evidence" value="ECO:0007669"/>
    <property type="project" value="EnsemblFungi"/>
</dbReference>
<feature type="compositionally biased region" description="Acidic residues" evidence="3">
    <location>
        <begin position="167"/>
        <end position="179"/>
    </location>
</feature>
<feature type="compositionally biased region" description="Basic and acidic residues" evidence="3">
    <location>
        <begin position="135"/>
        <end position="147"/>
    </location>
</feature>
<keyword evidence="6" id="KW-1185">Reference proteome</keyword>
<feature type="region of interest" description="Disordered" evidence="3">
    <location>
        <begin position="658"/>
        <end position="723"/>
    </location>
</feature>
<dbReference type="STRING" id="1064592.G0VFG1"/>
<reference key="2">
    <citation type="submission" date="2011-08" db="EMBL/GenBank/DDBJ databases">
        <title>Genome sequence of Naumovozyma castellii.</title>
        <authorList>
            <person name="Gordon J.L."/>
            <person name="Armisen D."/>
            <person name="Proux-Wera E."/>
            <person name="OhEigeartaigh S.S."/>
            <person name="Byrne K.P."/>
            <person name="Wolfe K.H."/>
        </authorList>
    </citation>
    <scope>NUCLEOTIDE SEQUENCE</scope>
    <source>
        <strain>Type strain:CBS 4309</strain>
    </source>
</reference>
<gene>
    <name evidence="5" type="primary">NCAS0E01570</name>
    <name evidence="5" type="ordered locus">NCAS_0E01570</name>
</gene>
<dbReference type="OMA" id="NCWKNEN"/>
<dbReference type="RefSeq" id="XP_003676587.1">
    <property type="nucleotide sequence ID" value="XM_003676539.1"/>
</dbReference>
<dbReference type="SMART" id="SM00326">
    <property type="entry name" value="SH3"/>
    <property type="match status" value="1"/>
</dbReference>
<dbReference type="GO" id="GO:0060627">
    <property type="term" value="P:regulation of vesicle-mediated transport"/>
    <property type="evidence" value="ECO:0007669"/>
    <property type="project" value="EnsemblFungi"/>
</dbReference>
<dbReference type="OrthoDB" id="196165at2759"/>
<feature type="region of interest" description="Disordered" evidence="3">
    <location>
        <begin position="125"/>
        <end position="188"/>
    </location>
</feature>
<dbReference type="GO" id="GO:0000131">
    <property type="term" value="C:incipient cellular bud site"/>
    <property type="evidence" value="ECO:0007669"/>
    <property type="project" value="EnsemblFungi"/>
</dbReference>
<evidence type="ECO:0000256" key="3">
    <source>
        <dbReference type="SAM" id="MobiDB-lite"/>
    </source>
</evidence>
<dbReference type="EMBL" id="HE576756">
    <property type="protein sequence ID" value="CCC70227.1"/>
    <property type="molecule type" value="Genomic_DNA"/>
</dbReference>
<evidence type="ECO:0000313" key="5">
    <source>
        <dbReference type="EMBL" id="CCC70227.1"/>
    </source>
</evidence>
<dbReference type="Gene3D" id="2.30.30.40">
    <property type="entry name" value="SH3 Domains"/>
    <property type="match status" value="1"/>
</dbReference>
<dbReference type="GO" id="GO:0001100">
    <property type="term" value="P:negative regulation of exit from mitosis"/>
    <property type="evidence" value="ECO:0007669"/>
    <property type="project" value="EnsemblFungi"/>
</dbReference>
<protein>
    <recommendedName>
        <fullName evidence="4">SH3 domain-containing protein</fullName>
    </recommendedName>
</protein>
<dbReference type="InterPro" id="IPR001452">
    <property type="entry name" value="SH3_domain"/>
</dbReference>
<dbReference type="GO" id="GO:0032465">
    <property type="term" value="P:regulation of cytokinesis"/>
    <property type="evidence" value="ECO:0007669"/>
    <property type="project" value="EnsemblFungi"/>
</dbReference>
<dbReference type="GO" id="GO:0032880">
    <property type="term" value="P:regulation of protein localization"/>
    <property type="evidence" value="ECO:0007669"/>
    <property type="project" value="EnsemblFungi"/>
</dbReference>
<sequence length="747" mass="83511">MGEDEVKLKSTSIAASSKEIKLPFLLNTNLGNEALLHDPTLVEDYSDILKTKPNGRFTRGNAEGDDESSAGGSVVMTPTTDTANSPSPLKLQRSSILSTTSSRYSAPTIDQDELKLVLNKEKKPENLSLDTETEATQREDLTVRSEFESDMNQPTGAATDANKATIEEQESDVNDDYYEDPNNHYDYSDSDFEDNLEQRLKDMSTNTDSFTDDELDHSEGNKLTKITKQPHNVEDEDLYKDLELALSADEEEDAYEDEEEEEEEYQPLPPPQELDPDKLYALYEFNGPDSSHCQLKQDEACILLNDQDSYWWLVKRCSDNKIGFAPAEILETFPERLARLNCWKNENMSSRSLDIPNEVDDNNKKPNAKDNTEETSNTTPSFETNDNNSKSATEDSLSPNDELQTMKPPGLKDYKKGNKSVSFNDVVSFAERYIDEDTHNECGDELPKHHDEFSEERLDFNDELSDTVSDVSSSGPTAPLNIKKTRQYLSPDVYLDSKATDTQNTQSLKLPSPELLSEVPITSTKEAVIEPENTDELHKVFEVPIRPFDGNKNNGIQNSNSNYSISSIGEFSPSSSEWTEESPKQQDTEIDNIERRDTIPSIKAVSNIANFIKSNGENDPSTPQDSQPGSVNIETKKIAGKTVPLQIEKIEKIISEDAANNPPEETHSNPSSSPSASSVGDFSMGSHRVLSTTSINSTLSTSKTTDREETTHNQTSSTLHPKISQLYSPMFNKMDNLMKQLDEIIQK</sequence>
<dbReference type="GO" id="GO:0005935">
    <property type="term" value="C:cellular bud neck"/>
    <property type="evidence" value="ECO:0007669"/>
    <property type="project" value="EnsemblFungi"/>
</dbReference>
<keyword evidence="1 2" id="KW-0728">SH3 domain</keyword>
<dbReference type="GO" id="GO:0030837">
    <property type="term" value="P:negative regulation of actin filament polymerization"/>
    <property type="evidence" value="ECO:0007669"/>
    <property type="project" value="EnsemblFungi"/>
</dbReference>
<feature type="compositionally biased region" description="Low complexity" evidence="3">
    <location>
        <begin position="93"/>
        <end position="105"/>
    </location>
</feature>
<feature type="compositionally biased region" description="Acidic residues" evidence="3">
    <location>
        <begin position="249"/>
        <end position="265"/>
    </location>
</feature>
<dbReference type="GO" id="GO:0019888">
    <property type="term" value="F:protein phosphatase regulator activity"/>
    <property type="evidence" value="ECO:0007669"/>
    <property type="project" value="EnsemblFungi"/>
</dbReference>
<dbReference type="GO" id="GO:0000164">
    <property type="term" value="C:protein phosphatase type 1 complex"/>
    <property type="evidence" value="ECO:0007669"/>
    <property type="project" value="EnsemblFungi"/>
</dbReference>
<feature type="compositionally biased region" description="Low complexity" evidence="3">
    <location>
        <begin position="691"/>
        <end position="703"/>
    </location>
</feature>
<dbReference type="GO" id="GO:0015630">
    <property type="term" value="C:microtubule cytoskeleton"/>
    <property type="evidence" value="ECO:0007669"/>
    <property type="project" value="TreeGrafter"/>
</dbReference>
<evidence type="ECO:0000313" key="6">
    <source>
        <dbReference type="Proteomes" id="UP000001640"/>
    </source>
</evidence>
<dbReference type="KEGG" id="ncs:NCAS_0E01570"/>
<feature type="compositionally biased region" description="Low complexity" evidence="3">
    <location>
        <begin position="550"/>
        <end position="577"/>
    </location>
</feature>
<feature type="domain" description="SH3" evidence="4">
    <location>
        <begin position="274"/>
        <end position="335"/>
    </location>
</feature>
<dbReference type="PANTHER" id="PTHR47775">
    <property type="entry name" value="BUD SITE SELECTION PROTEIN 14"/>
    <property type="match status" value="1"/>
</dbReference>
<dbReference type="GeneID" id="96903859"/>
<evidence type="ECO:0000256" key="2">
    <source>
        <dbReference type="PROSITE-ProRule" id="PRU00192"/>
    </source>
</evidence>
<feature type="compositionally biased region" description="Basic and acidic residues" evidence="3">
    <location>
        <begin position="581"/>
        <end position="598"/>
    </location>
</feature>
<feature type="region of interest" description="Disordered" evidence="3">
    <location>
        <begin position="550"/>
        <end position="598"/>
    </location>
</feature>
<dbReference type="PROSITE" id="PS50002">
    <property type="entry name" value="SH3"/>
    <property type="match status" value="1"/>
</dbReference>
<name>G0VFG1_NAUCA</name>
<dbReference type="AlphaFoldDB" id="G0VFG1"/>
<dbReference type="GO" id="GO:0005934">
    <property type="term" value="C:cellular bud tip"/>
    <property type="evidence" value="ECO:0007669"/>
    <property type="project" value="EnsemblFungi"/>
</dbReference>
<feature type="compositionally biased region" description="Polar residues" evidence="3">
    <location>
        <begin position="76"/>
        <end position="87"/>
    </location>
</feature>
<dbReference type="InterPro" id="IPR053039">
    <property type="entry name" value="Polarity_Bud-Selection_Reg"/>
</dbReference>
<dbReference type="InParanoid" id="G0VFG1"/>
<dbReference type="GO" id="GO:0008360">
    <property type="term" value="P:regulation of cell shape"/>
    <property type="evidence" value="ECO:0007669"/>
    <property type="project" value="EnsemblFungi"/>
</dbReference>
<dbReference type="PANTHER" id="PTHR47775:SF1">
    <property type="entry name" value="BUD SITE SELECTION PROTEIN 14"/>
    <property type="match status" value="1"/>
</dbReference>
<accession>G0VFG1</accession>
<organism evidence="5 6">
    <name type="scientific">Naumovozyma castellii</name>
    <name type="common">Yeast</name>
    <name type="synonym">Saccharomyces castellii</name>
    <dbReference type="NCBI Taxonomy" id="27288"/>
    <lineage>
        <taxon>Eukaryota</taxon>
        <taxon>Fungi</taxon>
        <taxon>Dikarya</taxon>
        <taxon>Ascomycota</taxon>
        <taxon>Saccharomycotina</taxon>
        <taxon>Saccharomycetes</taxon>
        <taxon>Saccharomycetales</taxon>
        <taxon>Saccharomycetaceae</taxon>
        <taxon>Naumovozyma</taxon>
    </lineage>
</organism>
<feature type="region of interest" description="Disordered" evidence="3">
    <location>
        <begin position="51"/>
        <end position="106"/>
    </location>
</feature>
<feature type="region of interest" description="Disordered" evidence="3">
    <location>
        <begin position="351"/>
        <end position="417"/>
    </location>
</feature>
<dbReference type="InterPro" id="IPR036028">
    <property type="entry name" value="SH3-like_dom_sf"/>
</dbReference>
<dbReference type="FunCoup" id="G0VFG1">
    <property type="interactions" value="401"/>
</dbReference>